<accession>A0ABR2KH55</accession>
<proteinExistence type="predicted"/>
<evidence type="ECO:0000313" key="2">
    <source>
        <dbReference type="EMBL" id="KAK8890470.1"/>
    </source>
</evidence>
<comment type="caution">
    <text evidence="2">The sequence shown here is derived from an EMBL/GenBank/DDBJ whole genome shotgun (WGS) entry which is preliminary data.</text>
</comment>
<organism evidence="2 3">
    <name type="scientific">Tritrichomonas musculus</name>
    <dbReference type="NCBI Taxonomy" id="1915356"/>
    <lineage>
        <taxon>Eukaryota</taxon>
        <taxon>Metamonada</taxon>
        <taxon>Parabasalia</taxon>
        <taxon>Tritrichomonadida</taxon>
        <taxon>Tritrichomonadidae</taxon>
        <taxon>Tritrichomonas</taxon>
    </lineage>
</organism>
<feature type="region of interest" description="Disordered" evidence="1">
    <location>
        <begin position="14"/>
        <end position="39"/>
    </location>
</feature>
<reference evidence="2 3" key="1">
    <citation type="submission" date="2024-04" db="EMBL/GenBank/DDBJ databases">
        <title>Tritrichomonas musculus Genome.</title>
        <authorList>
            <person name="Alves-Ferreira E."/>
            <person name="Grigg M."/>
            <person name="Lorenzi H."/>
            <person name="Galac M."/>
        </authorList>
    </citation>
    <scope>NUCLEOTIDE SEQUENCE [LARGE SCALE GENOMIC DNA]</scope>
    <source>
        <strain evidence="2 3">EAF2021</strain>
    </source>
</reference>
<evidence type="ECO:0000313" key="3">
    <source>
        <dbReference type="Proteomes" id="UP001470230"/>
    </source>
</evidence>
<feature type="region of interest" description="Disordered" evidence="1">
    <location>
        <begin position="55"/>
        <end position="83"/>
    </location>
</feature>
<dbReference type="Proteomes" id="UP001470230">
    <property type="component" value="Unassembled WGS sequence"/>
</dbReference>
<name>A0ABR2KH55_9EUKA</name>
<gene>
    <name evidence="2" type="ORF">M9Y10_035246</name>
</gene>
<sequence>MSDRDFIFLYRQIHGNSDNESDSDSDNGYNDSPLSMNDFDCTGEEIEKIRISFEENRKKKTPKKIEKPPPREMTEAELTRQSLEEEKQTSIIRRYISNKEQLVEVLSELNGVNPDDPIFNEFY</sequence>
<keyword evidence="3" id="KW-1185">Reference proteome</keyword>
<dbReference type="EMBL" id="JAPFFF010000005">
    <property type="protein sequence ID" value="KAK8890470.1"/>
    <property type="molecule type" value="Genomic_DNA"/>
</dbReference>
<evidence type="ECO:0000256" key="1">
    <source>
        <dbReference type="SAM" id="MobiDB-lite"/>
    </source>
</evidence>
<protein>
    <submittedName>
        <fullName evidence="2">Uncharacterized protein</fullName>
    </submittedName>
</protein>